<dbReference type="AlphaFoldDB" id="A0A7I7XDX1"/>
<evidence type="ECO:0000313" key="3">
    <source>
        <dbReference type="Proteomes" id="UP000466517"/>
    </source>
</evidence>
<dbReference type="GO" id="GO:0003677">
    <property type="term" value="F:DNA binding"/>
    <property type="evidence" value="ECO:0007669"/>
    <property type="project" value="InterPro"/>
</dbReference>
<evidence type="ECO:0000259" key="1">
    <source>
        <dbReference type="PROSITE" id="PS50943"/>
    </source>
</evidence>
<keyword evidence="3" id="KW-1185">Reference proteome</keyword>
<dbReference type="InterPro" id="IPR010982">
    <property type="entry name" value="Lambda_DNA-bd_dom_sf"/>
</dbReference>
<organism evidence="2 3">
    <name type="scientific">Mycolicibacterium madagascariense</name>
    <dbReference type="NCBI Taxonomy" id="212765"/>
    <lineage>
        <taxon>Bacteria</taxon>
        <taxon>Bacillati</taxon>
        <taxon>Actinomycetota</taxon>
        <taxon>Actinomycetes</taxon>
        <taxon>Mycobacteriales</taxon>
        <taxon>Mycobacteriaceae</taxon>
        <taxon>Mycolicibacterium</taxon>
    </lineage>
</organism>
<dbReference type="Gene3D" id="1.10.260.40">
    <property type="entry name" value="lambda repressor-like DNA-binding domains"/>
    <property type="match status" value="1"/>
</dbReference>
<gene>
    <name evidence="2" type="ORF">MMAD_18550</name>
</gene>
<dbReference type="KEGG" id="mmag:MMAD_18550"/>
<accession>A0A7I7XDX1</accession>
<name>A0A7I7XDX1_9MYCO</name>
<dbReference type="EMBL" id="AP022610">
    <property type="protein sequence ID" value="BBZ27560.1"/>
    <property type="molecule type" value="Genomic_DNA"/>
</dbReference>
<feature type="domain" description="HTH cro/C1-type" evidence="1">
    <location>
        <begin position="40"/>
        <end position="75"/>
    </location>
</feature>
<dbReference type="PROSITE" id="PS50943">
    <property type="entry name" value="HTH_CROC1"/>
    <property type="match status" value="1"/>
</dbReference>
<dbReference type="RefSeq" id="WP_163735588.1">
    <property type="nucleotide sequence ID" value="NZ_AP022610.1"/>
</dbReference>
<dbReference type="Proteomes" id="UP000466517">
    <property type="component" value="Chromosome"/>
</dbReference>
<sequence length="132" mass="14655">MPTSFADRLNRLFATVYPLGGSPHTGAELIAACHTAGITMSAPYLSQLRRGRRTNPSGATMAALAAFFRVDVRYFTDDDYYQRVSRELTLLAGLRDEGVRRIASRAVGLSPQSMQELENRADELRHREHAAT</sequence>
<protein>
    <submittedName>
        <fullName evidence="2">Secretion protein EspR</fullName>
    </submittedName>
</protein>
<reference evidence="2 3" key="1">
    <citation type="journal article" date="2019" name="Emerg. Microbes Infect.">
        <title>Comprehensive subspecies identification of 175 nontuberculous mycobacteria species based on 7547 genomic profiles.</title>
        <authorList>
            <person name="Matsumoto Y."/>
            <person name="Kinjo T."/>
            <person name="Motooka D."/>
            <person name="Nabeya D."/>
            <person name="Jung N."/>
            <person name="Uechi K."/>
            <person name="Horii T."/>
            <person name="Iida T."/>
            <person name="Fujita J."/>
            <person name="Nakamura S."/>
        </authorList>
    </citation>
    <scope>NUCLEOTIDE SEQUENCE [LARGE SCALE GENOMIC DNA]</scope>
    <source>
        <strain evidence="2 3">JCM 13574</strain>
    </source>
</reference>
<evidence type="ECO:0000313" key="2">
    <source>
        <dbReference type="EMBL" id="BBZ27560.1"/>
    </source>
</evidence>
<dbReference type="SUPFAM" id="SSF47413">
    <property type="entry name" value="lambda repressor-like DNA-binding domains"/>
    <property type="match status" value="1"/>
</dbReference>
<dbReference type="InterPro" id="IPR001387">
    <property type="entry name" value="Cro/C1-type_HTH"/>
</dbReference>
<proteinExistence type="predicted"/>